<dbReference type="InterPro" id="IPR058706">
    <property type="entry name" value="zf-C2H2_AHC1-like"/>
</dbReference>
<dbReference type="EMBL" id="SGPL01000531">
    <property type="protein sequence ID" value="THH11135.1"/>
    <property type="molecule type" value="Genomic_DNA"/>
</dbReference>
<feature type="region of interest" description="Disordered" evidence="1">
    <location>
        <begin position="90"/>
        <end position="113"/>
    </location>
</feature>
<accession>A0A4S4LHD6</accession>
<evidence type="ECO:0000313" key="3">
    <source>
        <dbReference type="EMBL" id="THH11135.1"/>
    </source>
</evidence>
<evidence type="ECO:0000256" key="1">
    <source>
        <dbReference type="SAM" id="MobiDB-lite"/>
    </source>
</evidence>
<protein>
    <recommendedName>
        <fullName evidence="2">AHC1-like C2H2 zinc-finger domain-containing protein</fullName>
    </recommendedName>
</protein>
<reference evidence="3 4" key="1">
    <citation type="submission" date="2019-02" db="EMBL/GenBank/DDBJ databases">
        <title>Genome sequencing of the rare red list fungi Bondarzewia mesenterica.</title>
        <authorList>
            <person name="Buettner E."/>
            <person name="Kellner H."/>
        </authorList>
    </citation>
    <scope>NUCLEOTIDE SEQUENCE [LARGE SCALE GENOMIC DNA]</scope>
    <source>
        <strain evidence="3 4">DSM 108281</strain>
    </source>
</reference>
<evidence type="ECO:0000259" key="2">
    <source>
        <dbReference type="Pfam" id="PF25909"/>
    </source>
</evidence>
<proteinExistence type="predicted"/>
<comment type="caution">
    <text evidence="3">The sequence shown here is derived from an EMBL/GenBank/DDBJ whole genome shotgun (WGS) entry which is preliminary data.</text>
</comment>
<keyword evidence="4" id="KW-1185">Reference proteome</keyword>
<dbReference type="OrthoDB" id="1741717at2759"/>
<feature type="domain" description="AHC1-like C2H2 zinc-finger" evidence="2">
    <location>
        <begin position="138"/>
        <end position="186"/>
    </location>
</feature>
<evidence type="ECO:0000313" key="4">
    <source>
        <dbReference type="Proteomes" id="UP000310158"/>
    </source>
</evidence>
<organism evidence="3 4">
    <name type="scientific">Bondarzewia mesenterica</name>
    <dbReference type="NCBI Taxonomy" id="1095465"/>
    <lineage>
        <taxon>Eukaryota</taxon>
        <taxon>Fungi</taxon>
        <taxon>Dikarya</taxon>
        <taxon>Basidiomycota</taxon>
        <taxon>Agaricomycotina</taxon>
        <taxon>Agaricomycetes</taxon>
        <taxon>Russulales</taxon>
        <taxon>Bondarzewiaceae</taxon>
        <taxon>Bondarzewia</taxon>
    </lineage>
</organism>
<dbReference type="AlphaFoldDB" id="A0A4S4LHD6"/>
<gene>
    <name evidence="3" type="ORF">EW146_g8146</name>
</gene>
<feature type="region of interest" description="Disordered" evidence="1">
    <location>
        <begin position="301"/>
        <end position="344"/>
    </location>
</feature>
<sequence length="344" mass="37392">MLQGYSATDELHSLSPSPENHPTGWLMVVLSRAKKAIQIQREDAFCNAAIETLEVIEAPCIPFLSREPPRLTPPAPPISTSVHPTHPHILPAGSDSRPHARNTRQRPLTDLTRPAQSGGTKLLFLRNTNTVPPTLAKLACLDCSRTDFPSIQGLLNHCRLRHARDFGSHDECIRNCALQIPHDEQDLFEIAVAGRGTETSSAQNDVKREKVQSEEIVGATDGDAGPGAKRSTHLSRTLGHHIDTLALAPFLGRTPRRRGINVQVEDGIVDIFGVVGDISSPAKPKWWMPYTHRSKARATLDAVPPEAGESDETPKVASSLESAVPRPLLETAKASAGSFMSSRE</sequence>
<dbReference type="Proteomes" id="UP000310158">
    <property type="component" value="Unassembled WGS sequence"/>
</dbReference>
<dbReference type="Pfam" id="PF25909">
    <property type="entry name" value="zf-C2H2_AHC1"/>
    <property type="match status" value="1"/>
</dbReference>
<name>A0A4S4LHD6_9AGAM</name>